<accession>A0A2N9VQA8</accession>
<protein>
    <recommendedName>
        <fullName evidence="10">Peptidase S10</fullName>
    </recommendedName>
</protein>
<evidence type="ECO:0000256" key="1">
    <source>
        <dbReference type="ARBA" id="ARBA00022645"/>
    </source>
</evidence>
<feature type="coiled-coil region" evidence="6">
    <location>
        <begin position="39"/>
        <end position="147"/>
    </location>
</feature>
<evidence type="ECO:0000313" key="8">
    <source>
        <dbReference type="EMBL" id="PIO41676.1"/>
    </source>
</evidence>
<keyword evidence="9" id="KW-1185">Reference proteome</keyword>
<organism evidence="8 9">
    <name type="scientific">Phyllobacterium zundukense</name>
    <dbReference type="NCBI Taxonomy" id="1867719"/>
    <lineage>
        <taxon>Bacteria</taxon>
        <taxon>Pseudomonadati</taxon>
        <taxon>Pseudomonadota</taxon>
        <taxon>Alphaproteobacteria</taxon>
        <taxon>Hyphomicrobiales</taxon>
        <taxon>Phyllobacteriaceae</taxon>
        <taxon>Phyllobacterium</taxon>
    </lineage>
</organism>
<evidence type="ECO:0000256" key="5">
    <source>
        <dbReference type="ARBA" id="ARBA00023180"/>
    </source>
</evidence>
<dbReference type="PANTHER" id="PTHR11802:SF3">
    <property type="entry name" value="RETINOID-INDUCIBLE SERINE CARBOXYPEPTIDASE"/>
    <property type="match status" value="1"/>
</dbReference>
<dbReference type="PROSITE" id="PS51257">
    <property type="entry name" value="PROKAR_LIPOPROTEIN"/>
    <property type="match status" value="1"/>
</dbReference>
<dbReference type="GO" id="GO:0006508">
    <property type="term" value="P:proteolysis"/>
    <property type="evidence" value="ECO:0007669"/>
    <property type="project" value="UniProtKB-KW"/>
</dbReference>
<name>A0A2N9VQA8_9HYPH</name>
<dbReference type="InterPro" id="IPR029058">
    <property type="entry name" value="AB_hydrolase_fold"/>
</dbReference>
<feature type="signal peptide" evidence="7">
    <location>
        <begin position="1"/>
        <end position="19"/>
    </location>
</feature>
<dbReference type="SUPFAM" id="SSF53474">
    <property type="entry name" value="alpha/beta-Hydrolases"/>
    <property type="match status" value="1"/>
</dbReference>
<keyword evidence="6" id="KW-0175">Coiled coil</keyword>
<gene>
    <name evidence="8" type="ORF">B5P45_27385</name>
</gene>
<dbReference type="PANTHER" id="PTHR11802">
    <property type="entry name" value="SERINE PROTEASE FAMILY S10 SERINE CARBOXYPEPTIDASE"/>
    <property type="match status" value="1"/>
</dbReference>
<dbReference type="RefSeq" id="WP_099998017.1">
    <property type="nucleotide sequence ID" value="NZ_CP017940.1"/>
</dbReference>
<dbReference type="EMBL" id="MZMT01000058">
    <property type="protein sequence ID" value="PIO41676.1"/>
    <property type="molecule type" value="Genomic_DNA"/>
</dbReference>
<dbReference type="PROSITE" id="PS00131">
    <property type="entry name" value="CARBOXYPEPT_SER_SER"/>
    <property type="match status" value="1"/>
</dbReference>
<dbReference type="OrthoDB" id="8117442at2"/>
<keyword evidence="4" id="KW-0378">Hydrolase</keyword>
<keyword evidence="3 7" id="KW-0732">Signal</keyword>
<dbReference type="Pfam" id="PF00450">
    <property type="entry name" value="Peptidase_S10"/>
    <property type="match status" value="1"/>
</dbReference>
<keyword evidence="2" id="KW-0645">Protease</keyword>
<dbReference type="AlphaFoldDB" id="A0A2N9VQA8"/>
<dbReference type="InterPro" id="IPR018202">
    <property type="entry name" value="Ser_caboxypep_ser_AS"/>
</dbReference>
<dbReference type="GO" id="GO:0004185">
    <property type="term" value="F:serine-type carboxypeptidase activity"/>
    <property type="evidence" value="ECO:0007669"/>
    <property type="project" value="InterPro"/>
</dbReference>
<reference evidence="9" key="1">
    <citation type="journal article" date="2017" name="Int J Environ Stud">
        <title>Does the Miocene-Pliocene relict legume Oxytropis triphylla form nitrogen-fixing nodules with a combination of bacterial strains?</title>
        <authorList>
            <person name="Safronova V."/>
            <person name="Belimov A."/>
            <person name="Sazanova A."/>
            <person name="Kuznetsova I."/>
            <person name="Popova J."/>
            <person name="Andronov E."/>
            <person name="Verkhozina A."/>
            <person name="Tikhonovich I."/>
        </authorList>
    </citation>
    <scope>NUCLEOTIDE SEQUENCE [LARGE SCALE GENOMIC DNA]</scope>
    <source>
        <strain evidence="9">Tri-38</strain>
    </source>
</reference>
<dbReference type="Proteomes" id="UP000232163">
    <property type="component" value="Unassembled WGS sequence"/>
</dbReference>
<evidence type="ECO:0008006" key="10">
    <source>
        <dbReference type="Google" id="ProtNLM"/>
    </source>
</evidence>
<evidence type="ECO:0000256" key="4">
    <source>
        <dbReference type="ARBA" id="ARBA00022801"/>
    </source>
</evidence>
<dbReference type="Gene3D" id="3.40.50.1820">
    <property type="entry name" value="alpha/beta hydrolase"/>
    <property type="match status" value="1"/>
</dbReference>
<evidence type="ECO:0000313" key="9">
    <source>
        <dbReference type="Proteomes" id="UP000232163"/>
    </source>
</evidence>
<evidence type="ECO:0000256" key="6">
    <source>
        <dbReference type="SAM" id="Coils"/>
    </source>
</evidence>
<comment type="caution">
    <text evidence="8">The sequence shown here is derived from an EMBL/GenBank/DDBJ whole genome shotgun (WGS) entry which is preliminary data.</text>
</comment>
<proteinExistence type="predicted"/>
<evidence type="ECO:0000256" key="7">
    <source>
        <dbReference type="SAM" id="SignalP"/>
    </source>
</evidence>
<dbReference type="InterPro" id="IPR001563">
    <property type="entry name" value="Peptidase_S10"/>
</dbReference>
<evidence type="ECO:0000256" key="2">
    <source>
        <dbReference type="ARBA" id="ARBA00022670"/>
    </source>
</evidence>
<evidence type="ECO:0000256" key="3">
    <source>
        <dbReference type="ARBA" id="ARBA00022729"/>
    </source>
</evidence>
<feature type="chain" id="PRO_5014750875" description="Peptidase S10" evidence="7">
    <location>
        <begin position="20"/>
        <end position="823"/>
    </location>
</feature>
<keyword evidence="5" id="KW-0325">Glycoprotein</keyword>
<keyword evidence="1" id="KW-0121">Carboxypeptidase</keyword>
<sequence>MIFRLLLLVALLGLSACNGSDSKSPQTDADTSDSTFADLATAKGELVKVNAAVSAAEQKRVQLEAERVAAQKALDDLKAARASEIAAAQKALGDLAVELEIKTADLLTAQQKLDDLTRKDSANPGSIKEAEAKLKKAEDDLAILNGDANKPGSIAEARKILDDLTRTDKDNPGEIAVAQKLLADINAKIAALGKASKLVVDGKPLDAANLLKDAGLTQEAIDLLKNAALFKEAAVMLTADGKLQEGVKLLMDTGLHKEAADMLAKAGKPKEGAELLKTAGLKQEAADMLKSAGLDEDAYKLFAPEDYKLDDKTKYNAADIGQLPKAVDEAPAVKRHKMTFADSSKTPFWYTASAGHLTAYDNNLTMKGAKASIFYTAYTRDDLPKENRPVTFFFNGGPGEASIWLHMGGFAPKYVQTNEPIVPAGAETKTPRYKLLDDEETLLDKSDLVFVDPVGTGYSQAIKPHTNKSFWGTDVDSKILRDFIVRYTNVNNRQSSPKYLYGESYGGFRAPIVAKLLTDAGTSVYEADTSGRKTVVLTGFVLHSPILDYRTNCSASTAGYCAGLLPTYAMTADFFRPVNKRQTLPIADYAQSLRNFVRDTHKPNVDTYLRSSKDWTAYKATAPGLAYLSSLQTYADVPVTKWANNPNMKPDDIMGVLKPGYTYNVYDARMTISNRSFISPTTGEPPYHFSYIEDDGIKELFKDFRPDFLNYSNTSYYTASASVTSVGWVGSWDWGAGRDGNPSKVQTHALDDLTRALTNNPELKVLSVHGYYDTVTPFYQTELDLAGIDLSERIQVKSFEAGHMIYYSNAARAPLRDELVKVL</sequence>